<keyword evidence="9" id="KW-0804">Transcription</keyword>
<keyword evidence="3" id="KW-0808">Transferase</keyword>
<feature type="compositionally biased region" description="Basic residues" evidence="16">
    <location>
        <begin position="508"/>
        <end position="521"/>
    </location>
</feature>
<evidence type="ECO:0000256" key="15">
    <source>
        <dbReference type="PROSITE-ProRule" id="PRU00175"/>
    </source>
</evidence>
<dbReference type="InterPro" id="IPR058746">
    <property type="entry name" value="Znf_RING-type_Topors"/>
</dbReference>
<dbReference type="Pfam" id="PF00097">
    <property type="entry name" value="zf-C3HC4"/>
    <property type="match status" value="1"/>
</dbReference>
<dbReference type="GO" id="GO:0006513">
    <property type="term" value="P:protein monoubiquitination"/>
    <property type="evidence" value="ECO:0007669"/>
    <property type="project" value="TreeGrafter"/>
</dbReference>
<feature type="region of interest" description="Disordered" evidence="16">
    <location>
        <begin position="438"/>
        <end position="597"/>
    </location>
</feature>
<evidence type="ECO:0000256" key="4">
    <source>
        <dbReference type="ARBA" id="ARBA00022723"/>
    </source>
</evidence>
<sequence length="597" mass="64395">MATSEVAMPSARTSGAGAAAGDASTVKSEAAKGNSDATPSQPPLSKSPERPTSPEQSCAICLGPPENKSFTDSCFHTFCFSCLLEWSKVKAECPLCKQRFKSIVHNVRSFEDYDQYFVHDPSQVSATTTAAAAAAAMAAASTRSSALSSALLLAHHFVYSPMLLTWHSPRRPRSRPRQRSVLHLPSRITRNGGMRTRSGRSATRNAPATVTHAGPLPTSSTERRSLYELDLWVCPPNNRRSARHFTPAFFRENPACTHRLIPWLNRELVALIGGGEAQITFTTELVLALITRYEVCCLEFAEHVRPFFGTRTAHFLHELAAFVASPLDMVAYDRVAVYDTRANVVARGTPAAQFLQSPDSSSEDTAPLVGSLPPVRLSARRDLNLPGPSGLHHNATVNLVETESDDSDCMIVSTVRPAAPTPAATARPRTPIFIELSSSDEGDARTVVPPTIAPPATTTPSQQPAARRCKPMPRKKRLLQFWSSDSGTSTASDTDSDSAGVDRAAQRLQRRMAMMRRKRARAPAAQTSVAAQTSATATATAANSASSLPARPSTAAVQDQPSTSSSGHHLWESATQRKRTKKLVPTTWDDSSTDEAD</sequence>
<feature type="compositionally biased region" description="Low complexity" evidence="16">
    <location>
        <begin position="483"/>
        <end position="499"/>
    </location>
</feature>
<evidence type="ECO:0000256" key="12">
    <source>
        <dbReference type="ARBA" id="ARBA00076940"/>
    </source>
</evidence>
<accession>A0A224YY27</accession>
<dbReference type="EMBL" id="GFPF01007524">
    <property type="protein sequence ID" value="MAA18670.1"/>
    <property type="molecule type" value="Transcribed_RNA"/>
</dbReference>
<feature type="domain" description="RING-type" evidence="17">
    <location>
        <begin position="58"/>
        <end position="97"/>
    </location>
</feature>
<dbReference type="GO" id="GO:0000209">
    <property type="term" value="P:protein polyubiquitination"/>
    <property type="evidence" value="ECO:0007669"/>
    <property type="project" value="TreeGrafter"/>
</dbReference>
<dbReference type="InterPro" id="IPR018957">
    <property type="entry name" value="Znf_C3HC4_RING-type"/>
</dbReference>
<proteinExistence type="predicted"/>
<evidence type="ECO:0000256" key="6">
    <source>
        <dbReference type="ARBA" id="ARBA00022786"/>
    </source>
</evidence>
<dbReference type="PROSITE" id="PS50089">
    <property type="entry name" value="ZF_RING_2"/>
    <property type="match status" value="1"/>
</dbReference>
<dbReference type="PANTHER" id="PTHR46077:SF1">
    <property type="entry name" value="TOP1 BINDING ARGININE_SERINE RICH PROTEIN, E3 UBIQUITIN LIGASE"/>
    <property type="match status" value="1"/>
</dbReference>
<name>A0A224YY27_9ACAR</name>
<evidence type="ECO:0000256" key="3">
    <source>
        <dbReference type="ARBA" id="ARBA00022679"/>
    </source>
</evidence>
<dbReference type="GO" id="GO:0008270">
    <property type="term" value="F:zinc ion binding"/>
    <property type="evidence" value="ECO:0007669"/>
    <property type="project" value="UniProtKB-KW"/>
</dbReference>
<dbReference type="SMART" id="SM00184">
    <property type="entry name" value="RING"/>
    <property type="match status" value="1"/>
</dbReference>
<dbReference type="PANTHER" id="PTHR46077">
    <property type="entry name" value="E3 UBIQUITIN-PROTEIN LIGASE TOPORS"/>
    <property type="match status" value="1"/>
</dbReference>
<feature type="compositionally biased region" description="Low complexity" evidence="16">
    <location>
        <begin position="445"/>
        <end position="466"/>
    </location>
</feature>
<evidence type="ECO:0000256" key="11">
    <source>
        <dbReference type="ARBA" id="ARBA00076856"/>
    </source>
</evidence>
<keyword evidence="6" id="KW-0833">Ubl conjugation pathway</keyword>
<feature type="region of interest" description="Disordered" evidence="16">
    <location>
        <begin position="189"/>
        <end position="217"/>
    </location>
</feature>
<evidence type="ECO:0000256" key="2">
    <source>
        <dbReference type="ARBA" id="ARBA00012483"/>
    </source>
</evidence>
<keyword evidence="5 15" id="KW-0863">Zinc-finger</keyword>
<feature type="compositionally biased region" description="Low complexity" evidence="16">
    <location>
        <begin position="10"/>
        <end position="24"/>
    </location>
</feature>
<evidence type="ECO:0000259" key="17">
    <source>
        <dbReference type="PROSITE" id="PS50089"/>
    </source>
</evidence>
<evidence type="ECO:0000256" key="7">
    <source>
        <dbReference type="ARBA" id="ARBA00022833"/>
    </source>
</evidence>
<dbReference type="CDD" id="cd16574">
    <property type="entry name" value="RING-HC_Topors"/>
    <property type="match status" value="1"/>
</dbReference>
<dbReference type="FunFam" id="3.30.40.10:FF:000136">
    <property type="entry name" value="E3 ubiquitin-protein ligase Topors"/>
    <property type="match status" value="1"/>
</dbReference>
<dbReference type="InterPro" id="IPR013083">
    <property type="entry name" value="Znf_RING/FYVE/PHD"/>
</dbReference>
<evidence type="ECO:0000256" key="16">
    <source>
        <dbReference type="SAM" id="MobiDB-lite"/>
    </source>
</evidence>
<dbReference type="PROSITE" id="PS00518">
    <property type="entry name" value="ZF_RING_1"/>
    <property type="match status" value="1"/>
</dbReference>
<reference evidence="18" key="1">
    <citation type="journal article" date="2017" name="Parasit. Vectors">
        <title>Sialotranscriptomics of Rhipicephalus zambeziensis reveals intricate expression profiles of secretory proteins and suggests tight temporal transcriptional regulation during blood-feeding.</title>
        <authorList>
            <person name="de Castro M.H."/>
            <person name="de Klerk D."/>
            <person name="Pienaar R."/>
            <person name="Rees D.J.G."/>
            <person name="Mans B.J."/>
        </authorList>
    </citation>
    <scope>NUCLEOTIDE SEQUENCE</scope>
    <source>
        <tissue evidence="18">Salivary glands</tissue>
    </source>
</reference>
<dbReference type="EC" id="2.3.2.27" evidence="2"/>
<dbReference type="SUPFAM" id="SSF57850">
    <property type="entry name" value="RING/U-box"/>
    <property type="match status" value="1"/>
</dbReference>
<organism evidence="18">
    <name type="scientific">Rhipicephalus zambeziensis</name>
    <dbReference type="NCBI Taxonomy" id="60191"/>
    <lineage>
        <taxon>Eukaryota</taxon>
        <taxon>Metazoa</taxon>
        <taxon>Ecdysozoa</taxon>
        <taxon>Arthropoda</taxon>
        <taxon>Chelicerata</taxon>
        <taxon>Arachnida</taxon>
        <taxon>Acari</taxon>
        <taxon>Parasitiformes</taxon>
        <taxon>Ixodida</taxon>
        <taxon>Ixodoidea</taxon>
        <taxon>Ixodidae</taxon>
        <taxon>Rhipicephalinae</taxon>
        <taxon>Rhipicephalus</taxon>
        <taxon>Rhipicephalus</taxon>
    </lineage>
</organism>
<dbReference type="GO" id="GO:0061630">
    <property type="term" value="F:ubiquitin protein ligase activity"/>
    <property type="evidence" value="ECO:0007669"/>
    <property type="project" value="UniProtKB-EC"/>
</dbReference>
<dbReference type="Gene3D" id="3.30.40.10">
    <property type="entry name" value="Zinc/RING finger domain, C3HC4 (zinc finger)"/>
    <property type="match status" value="1"/>
</dbReference>
<comment type="catalytic activity">
    <reaction evidence="1">
        <text>S-ubiquitinyl-[E2 ubiquitin-conjugating enzyme]-L-cysteine + [acceptor protein]-L-lysine = [E2 ubiquitin-conjugating enzyme]-L-cysteine + N(6)-ubiquitinyl-[acceptor protein]-L-lysine.</text>
        <dbReference type="EC" id="2.3.2.27"/>
    </reaction>
</comment>
<keyword evidence="8" id="KW-0805">Transcription regulation</keyword>
<keyword evidence="4" id="KW-0479">Metal-binding</keyword>
<feature type="compositionally biased region" description="Low complexity" evidence="16">
    <location>
        <begin position="522"/>
        <end position="550"/>
    </location>
</feature>
<keyword evidence="7" id="KW-0862">Zinc</keyword>
<evidence type="ECO:0000313" key="18">
    <source>
        <dbReference type="EMBL" id="MAA18670.1"/>
    </source>
</evidence>
<feature type="region of interest" description="Disordered" evidence="16">
    <location>
        <begin position="1"/>
        <end position="56"/>
    </location>
</feature>
<evidence type="ECO:0000256" key="10">
    <source>
        <dbReference type="ARBA" id="ARBA00071236"/>
    </source>
</evidence>
<dbReference type="InterPro" id="IPR001841">
    <property type="entry name" value="Znf_RING"/>
</dbReference>
<protein>
    <recommendedName>
        <fullName evidence="10">E3 ubiquitin-protein ligase Topors</fullName>
        <ecNumber evidence="2">2.3.2.27</ecNumber>
    </recommendedName>
    <alternativeName>
        <fullName evidence="11">RING-type E3 ubiquitin transferase Topors</fullName>
    </alternativeName>
    <alternativeName>
        <fullName evidence="13">SUMO1-protein E3 ligase Topors</fullName>
    </alternativeName>
    <alternativeName>
        <fullName evidence="12">Topoisomerase I-binding RING finger protein</fullName>
    </alternativeName>
    <alternativeName>
        <fullName evidence="14">Topoisomerase I-binding arginine/serine-rich protein</fullName>
    </alternativeName>
</protein>
<dbReference type="InterPro" id="IPR017907">
    <property type="entry name" value="Znf_RING_CS"/>
</dbReference>
<evidence type="ECO:0000256" key="8">
    <source>
        <dbReference type="ARBA" id="ARBA00023015"/>
    </source>
</evidence>
<evidence type="ECO:0000256" key="13">
    <source>
        <dbReference type="ARBA" id="ARBA00079040"/>
    </source>
</evidence>
<evidence type="ECO:0000256" key="14">
    <source>
        <dbReference type="ARBA" id="ARBA00079184"/>
    </source>
</evidence>
<evidence type="ECO:0000256" key="5">
    <source>
        <dbReference type="ARBA" id="ARBA00022771"/>
    </source>
</evidence>
<evidence type="ECO:0000256" key="1">
    <source>
        <dbReference type="ARBA" id="ARBA00000900"/>
    </source>
</evidence>
<dbReference type="AlphaFoldDB" id="A0A224YY27"/>
<dbReference type="InterPro" id="IPR058745">
    <property type="entry name" value="PWI_Topors"/>
</dbReference>
<feature type="compositionally biased region" description="Polar residues" evidence="16">
    <location>
        <begin position="199"/>
        <end position="208"/>
    </location>
</feature>
<feature type="compositionally biased region" description="Polar residues" evidence="16">
    <location>
        <begin position="555"/>
        <end position="567"/>
    </location>
</feature>
<dbReference type="Pfam" id="PF26084">
    <property type="entry name" value="PWI_Topors"/>
    <property type="match status" value="1"/>
</dbReference>
<evidence type="ECO:0000256" key="9">
    <source>
        <dbReference type="ARBA" id="ARBA00023163"/>
    </source>
</evidence>
<feature type="compositionally biased region" description="Basic residues" evidence="16">
    <location>
        <begin position="467"/>
        <end position="478"/>
    </location>
</feature>